<dbReference type="OrthoDB" id="10258297at2759"/>
<dbReference type="InterPro" id="IPR018611">
    <property type="entry name" value="Ufl1"/>
</dbReference>
<protein>
    <recommendedName>
        <fullName evidence="1">E3 UFM1-protein ligase 1</fullName>
    </recommendedName>
    <alternativeName>
        <fullName evidence="2">E3 UFM1-protein transferase 1</fullName>
    </alternativeName>
</protein>
<gene>
    <name evidence="4" type="ORF">HGM15179_005373</name>
</gene>
<reference evidence="4" key="1">
    <citation type="submission" date="2019-04" db="EMBL/GenBank/DDBJ databases">
        <title>Genome assembly of Zosterops borbonicus 15179.</title>
        <authorList>
            <person name="Leroy T."/>
            <person name="Anselmetti Y."/>
            <person name="Tilak M.-K."/>
            <person name="Nabholz B."/>
        </authorList>
    </citation>
    <scope>NUCLEOTIDE SEQUENCE</scope>
    <source>
        <strain evidence="4">HGM_15179</strain>
        <tissue evidence="4">Muscle</tissue>
    </source>
</reference>
<dbReference type="GO" id="GO:0005789">
    <property type="term" value="C:endoplasmic reticulum membrane"/>
    <property type="evidence" value="ECO:0007669"/>
    <property type="project" value="TreeGrafter"/>
</dbReference>
<dbReference type="AlphaFoldDB" id="A0A8K1GM94"/>
<dbReference type="PANTHER" id="PTHR31057">
    <property type="entry name" value="E3 UFM1-PROTEIN LIGASE 1"/>
    <property type="match status" value="1"/>
</dbReference>
<dbReference type="GO" id="GO:1990592">
    <property type="term" value="P:protein K69-linked ufmylation"/>
    <property type="evidence" value="ECO:0007669"/>
    <property type="project" value="TreeGrafter"/>
</dbReference>
<evidence type="ECO:0000313" key="5">
    <source>
        <dbReference type="Proteomes" id="UP000796761"/>
    </source>
</evidence>
<dbReference type="GO" id="GO:0061666">
    <property type="term" value="F:UFM1 ligase activity"/>
    <property type="evidence" value="ECO:0007669"/>
    <property type="project" value="InterPro"/>
</dbReference>
<sequence length="98" mass="11039">MPKVLILLSERNCIEIVTKLIAEKQLEVVHTLDGKEYVTPAQISKEIRDELQVCGGRVNIVDLQQVINVDLLHIENRANDIVKSEKGIQLVLGQLINE</sequence>
<comment type="caution">
    <text evidence="4">The sequence shown here is derived from an EMBL/GenBank/DDBJ whole genome shotgun (WGS) entry which is preliminary data.</text>
</comment>
<dbReference type="EMBL" id="SWJQ01000115">
    <property type="protein sequence ID" value="TRZ21704.1"/>
    <property type="molecule type" value="Genomic_DNA"/>
</dbReference>
<name>A0A8K1GM94_9PASS</name>
<evidence type="ECO:0000256" key="1">
    <source>
        <dbReference type="ARBA" id="ARBA00019780"/>
    </source>
</evidence>
<feature type="domain" description="E3 UFM1-protein ligase 1-like N-terminal" evidence="3">
    <location>
        <begin position="8"/>
        <end position="97"/>
    </location>
</feature>
<accession>A0A8K1GM94</accession>
<dbReference type="GO" id="GO:0034976">
    <property type="term" value="P:response to endoplasmic reticulum stress"/>
    <property type="evidence" value="ECO:0007669"/>
    <property type="project" value="TreeGrafter"/>
</dbReference>
<dbReference type="Proteomes" id="UP000796761">
    <property type="component" value="Unassembled WGS sequence"/>
</dbReference>
<evidence type="ECO:0000313" key="4">
    <source>
        <dbReference type="EMBL" id="TRZ21704.1"/>
    </source>
</evidence>
<dbReference type="InterPro" id="IPR056579">
    <property type="entry name" value="Ufl1_N"/>
</dbReference>
<evidence type="ECO:0000259" key="3">
    <source>
        <dbReference type="Pfam" id="PF09743"/>
    </source>
</evidence>
<proteinExistence type="predicted"/>
<dbReference type="Pfam" id="PF09743">
    <property type="entry name" value="E3_UFM1_ligase"/>
    <property type="match status" value="1"/>
</dbReference>
<keyword evidence="5" id="KW-1185">Reference proteome</keyword>
<dbReference type="PANTHER" id="PTHR31057:SF0">
    <property type="entry name" value="E3 UFM1-PROTEIN LIGASE 1"/>
    <property type="match status" value="1"/>
</dbReference>
<dbReference type="GO" id="GO:0032434">
    <property type="term" value="P:regulation of proteasomal ubiquitin-dependent protein catabolic process"/>
    <property type="evidence" value="ECO:0007669"/>
    <property type="project" value="TreeGrafter"/>
</dbReference>
<evidence type="ECO:0000256" key="2">
    <source>
        <dbReference type="ARBA" id="ARBA00031516"/>
    </source>
</evidence>
<organism evidence="4 5">
    <name type="scientific">Zosterops borbonicus</name>
    <dbReference type="NCBI Taxonomy" id="364589"/>
    <lineage>
        <taxon>Eukaryota</taxon>
        <taxon>Metazoa</taxon>
        <taxon>Chordata</taxon>
        <taxon>Craniata</taxon>
        <taxon>Vertebrata</taxon>
        <taxon>Euteleostomi</taxon>
        <taxon>Archelosauria</taxon>
        <taxon>Archosauria</taxon>
        <taxon>Dinosauria</taxon>
        <taxon>Saurischia</taxon>
        <taxon>Theropoda</taxon>
        <taxon>Coelurosauria</taxon>
        <taxon>Aves</taxon>
        <taxon>Neognathae</taxon>
        <taxon>Neoaves</taxon>
        <taxon>Telluraves</taxon>
        <taxon>Australaves</taxon>
        <taxon>Passeriformes</taxon>
        <taxon>Sylvioidea</taxon>
        <taxon>Zosteropidae</taxon>
        <taxon>Zosterops</taxon>
    </lineage>
</organism>